<sequence>MGKKLLLPTDFSKNSLNAMEYAIQLYKNEDCDFYILNTYAKDAHSQDSVALLDPDEAFNKLSETRSKQGLGDILTHLTFENDNPKHRFHVMSRPYPFLDAVKDVVKSMQIDMLVIGAKGMTNRRMGKYGKTALSVIEQIRNCPVLIVPQNAVFNEPKEIVLATNFKTDFNPNEIRHLAEIAKLSKSTIQILSLEDPDSLNDRQKANKKLLSAYFEDIDHTFNTVRNVEMPTAINCFVEIRRSHMVSYINKKRTFLQKMGLGQPALGKLVYFENVPVLALNDK</sequence>
<keyword evidence="3" id="KW-1185">Reference proteome</keyword>
<dbReference type="Gene3D" id="3.40.50.12370">
    <property type="match status" value="1"/>
</dbReference>
<evidence type="ECO:0000313" key="2">
    <source>
        <dbReference type="EMBL" id="SIS90206.1"/>
    </source>
</evidence>
<comment type="caution">
    <text evidence="2">The sequence shown here is derived from an EMBL/GenBank/DDBJ whole genome shotgun (WGS) entry which is preliminary data.</text>
</comment>
<dbReference type="CDD" id="cd00293">
    <property type="entry name" value="USP-like"/>
    <property type="match status" value="1"/>
</dbReference>
<name>A0ABY1KXT2_9FLAO</name>
<accession>A0ABY1KXT2</accession>
<dbReference type="SUPFAM" id="SSF52402">
    <property type="entry name" value="Adenine nucleotide alpha hydrolases-like"/>
    <property type="match status" value="1"/>
</dbReference>
<evidence type="ECO:0000313" key="3">
    <source>
        <dbReference type="Proteomes" id="UP000185728"/>
    </source>
</evidence>
<dbReference type="EMBL" id="FTOB01000004">
    <property type="protein sequence ID" value="SIS90206.1"/>
    <property type="molecule type" value="Genomic_DNA"/>
</dbReference>
<dbReference type="RefSeq" id="WP_076456213.1">
    <property type="nucleotide sequence ID" value="NZ_FTOB01000004.1"/>
</dbReference>
<proteinExistence type="predicted"/>
<protein>
    <submittedName>
        <fullName evidence="2">Nucleotide-binding universal stress protein, UspA family</fullName>
    </submittedName>
</protein>
<organism evidence="2 3">
    <name type="scientific">Zobellia uliginosa</name>
    <dbReference type="NCBI Taxonomy" id="143224"/>
    <lineage>
        <taxon>Bacteria</taxon>
        <taxon>Pseudomonadati</taxon>
        <taxon>Bacteroidota</taxon>
        <taxon>Flavobacteriia</taxon>
        <taxon>Flavobacteriales</taxon>
        <taxon>Flavobacteriaceae</taxon>
        <taxon>Zobellia</taxon>
    </lineage>
</organism>
<feature type="domain" description="UspA" evidence="1">
    <location>
        <begin position="3"/>
        <end position="148"/>
    </location>
</feature>
<evidence type="ECO:0000259" key="1">
    <source>
        <dbReference type="Pfam" id="PF00582"/>
    </source>
</evidence>
<gene>
    <name evidence="2" type="ORF">SAMN05421766_104758</name>
</gene>
<dbReference type="Proteomes" id="UP000185728">
    <property type="component" value="Unassembled WGS sequence"/>
</dbReference>
<reference evidence="2 3" key="1">
    <citation type="submission" date="2017-01" db="EMBL/GenBank/DDBJ databases">
        <authorList>
            <person name="Varghese N."/>
            <person name="Submissions S."/>
        </authorList>
    </citation>
    <scope>NUCLEOTIDE SEQUENCE [LARGE SCALE GENOMIC DNA]</scope>
    <source>
        <strain evidence="2 3">DSM 2061</strain>
    </source>
</reference>
<dbReference type="InterPro" id="IPR006016">
    <property type="entry name" value="UspA"/>
</dbReference>
<dbReference type="Pfam" id="PF00582">
    <property type="entry name" value="Usp"/>
    <property type="match status" value="1"/>
</dbReference>